<dbReference type="EMBL" id="AP025943">
    <property type="protein sequence ID" value="BDL42550.1"/>
    <property type="molecule type" value="Genomic_DNA"/>
</dbReference>
<protein>
    <submittedName>
        <fullName evidence="3">Membrane protein</fullName>
    </submittedName>
</protein>
<feature type="transmembrane region" description="Helical" evidence="1">
    <location>
        <begin position="318"/>
        <end position="338"/>
    </location>
</feature>
<feature type="transmembrane region" description="Helical" evidence="1">
    <location>
        <begin position="274"/>
        <end position="298"/>
    </location>
</feature>
<evidence type="ECO:0000256" key="1">
    <source>
        <dbReference type="SAM" id="Phobius"/>
    </source>
</evidence>
<reference evidence="3" key="1">
    <citation type="submission" date="2022-06" db="EMBL/GenBank/DDBJ databases">
        <title>Akkermansia biwalacus sp. nov., an anaerobic mucin-degrading bacterium isolated from human intestine.</title>
        <authorList>
            <person name="Kobayashi Y."/>
            <person name="Inoue S."/>
            <person name="Kawahara T."/>
            <person name="Kohda N."/>
        </authorList>
    </citation>
    <scope>NUCLEOTIDE SEQUENCE</scope>
    <source>
        <strain evidence="3">WON2089</strain>
    </source>
</reference>
<feature type="chain" id="PRO_5045940852" evidence="2">
    <location>
        <begin position="40"/>
        <end position="544"/>
    </location>
</feature>
<dbReference type="Pfam" id="PF07399">
    <property type="entry name" value="Na_H_antiport_3"/>
    <property type="match status" value="1"/>
</dbReference>
<feature type="transmembrane region" description="Helical" evidence="1">
    <location>
        <begin position="523"/>
        <end position="542"/>
    </location>
</feature>
<proteinExistence type="predicted"/>
<dbReference type="Proteomes" id="UP001062263">
    <property type="component" value="Chromosome"/>
</dbReference>
<evidence type="ECO:0000313" key="3">
    <source>
        <dbReference type="EMBL" id="BDL42550.1"/>
    </source>
</evidence>
<feature type="transmembrane region" description="Helical" evidence="1">
    <location>
        <begin position="453"/>
        <end position="473"/>
    </location>
</feature>
<keyword evidence="4" id="KW-1185">Reference proteome</keyword>
<feature type="signal peptide" evidence="2">
    <location>
        <begin position="1"/>
        <end position="39"/>
    </location>
</feature>
<evidence type="ECO:0000313" key="4">
    <source>
        <dbReference type="Proteomes" id="UP001062263"/>
    </source>
</evidence>
<organism evidence="3 4">
    <name type="scientific">Akkermansia biwaensis</name>
    <dbReference type="NCBI Taxonomy" id="2946555"/>
    <lineage>
        <taxon>Bacteria</taxon>
        <taxon>Pseudomonadati</taxon>
        <taxon>Verrucomicrobiota</taxon>
        <taxon>Verrucomicrobiia</taxon>
        <taxon>Verrucomicrobiales</taxon>
        <taxon>Akkermansiaceae</taxon>
        <taxon>Akkermansia</taxon>
    </lineage>
</organism>
<evidence type="ECO:0000256" key="2">
    <source>
        <dbReference type="SAM" id="SignalP"/>
    </source>
</evidence>
<keyword evidence="2" id="KW-0732">Signal</keyword>
<feature type="transmembrane region" description="Helical" evidence="1">
    <location>
        <begin position="422"/>
        <end position="441"/>
    </location>
</feature>
<name>A0ABN6QDE8_9BACT</name>
<dbReference type="InterPro" id="IPR009978">
    <property type="entry name" value="Na_H_antiport_3"/>
</dbReference>
<sequence>MFSLCADMSSICHFTKALTLRFGRLAAVAAAVFFMAAGAGEAAVRAAEPAYPATEIGGESQYSHFPIPLSQYKQLPPDASLSQVLSERNEQSGGFNLAVTLVFLGAIIHTFLAGRFERYSHKLALRYKEKLKESNFRVMHPEERLPVSFASAIFHFLGEVEAVFGIWIIPFMFVCWKYYSFEDFSAYLNYDCSFTEPMFVMIIMIIASSRPIFKLAESVVNCGARLGKATPGAWWISVMCLAPLLGSLITEPAAMTIGALILSKKFYDLKPKRSLMYATLGLLFVNISIGGTLTHFAAPPVVMVAEKWDWGLAHMIQHFGWKAVCAIIISNLIYFLMFRKEFARLATQQREFSEFDDAIPQSWEDRNDRIPVWVTLAHVCFLTWTVLFSHEPVMFIGSFLFFIGFTVATPQYQNQMSLRVPMMVGFFLAGLVILGGVQAWWLEPVLTRLGDYAMIGATLLTAFNDNAAVTFLASTVPNLPEAVKYSVVAGAVTGGGLTVIANAPNPAGQAILGKYFKGINPLWLFTWAALPTAIVFIFFTCFGH</sequence>
<keyword evidence="1" id="KW-1133">Transmembrane helix</keyword>
<feature type="transmembrane region" description="Helical" evidence="1">
    <location>
        <begin position="393"/>
        <end position="410"/>
    </location>
</feature>
<feature type="transmembrane region" description="Helical" evidence="1">
    <location>
        <begin position="95"/>
        <end position="116"/>
    </location>
</feature>
<feature type="transmembrane region" description="Helical" evidence="1">
    <location>
        <begin position="485"/>
        <end position="503"/>
    </location>
</feature>
<accession>A0ABN6QDE8</accession>
<gene>
    <name evidence="3" type="ORF">Abiwalacus_01240</name>
</gene>
<feature type="transmembrane region" description="Helical" evidence="1">
    <location>
        <begin position="153"/>
        <end position="179"/>
    </location>
</feature>
<keyword evidence="1" id="KW-0472">Membrane</keyword>
<feature type="transmembrane region" description="Helical" evidence="1">
    <location>
        <begin position="234"/>
        <end position="262"/>
    </location>
</feature>
<keyword evidence="1" id="KW-0812">Transmembrane</keyword>